<dbReference type="InterPro" id="IPR021778">
    <property type="entry name" value="Se/S_carrier-like"/>
</dbReference>
<dbReference type="Pfam" id="PF11823">
    <property type="entry name" value="Se_S_carrier"/>
    <property type="match status" value="1"/>
</dbReference>
<dbReference type="AlphaFoldDB" id="A0A0E4C7G3"/>
<evidence type="ECO:0000313" key="2">
    <source>
        <dbReference type="EMBL" id="CFW97553.1"/>
    </source>
</evidence>
<feature type="domain" description="Putative Se/S carrier protein-like" evidence="1">
    <location>
        <begin position="12"/>
        <end position="78"/>
    </location>
</feature>
<dbReference type="Proteomes" id="UP000045545">
    <property type="component" value="Unassembled WGS sequence"/>
</dbReference>
<organism evidence="2 3">
    <name type="scientific">Syntrophomonas zehnderi OL-4</name>
    <dbReference type="NCBI Taxonomy" id="690567"/>
    <lineage>
        <taxon>Bacteria</taxon>
        <taxon>Bacillati</taxon>
        <taxon>Bacillota</taxon>
        <taxon>Clostridia</taxon>
        <taxon>Eubacteriales</taxon>
        <taxon>Syntrophomonadaceae</taxon>
        <taxon>Syntrophomonas</taxon>
    </lineage>
</organism>
<gene>
    <name evidence="2" type="ORF">90</name>
</gene>
<dbReference type="EMBL" id="CGIH01000002">
    <property type="protein sequence ID" value="CFW97553.1"/>
    <property type="molecule type" value="Genomic_DNA"/>
</dbReference>
<dbReference type="OrthoDB" id="3192849at2"/>
<accession>A0A0E4C7G3</accession>
<keyword evidence="3" id="KW-1185">Reference proteome</keyword>
<evidence type="ECO:0000259" key="1">
    <source>
        <dbReference type="Pfam" id="PF11823"/>
    </source>
</evidence>
<dbReference type="RefSeq" id="WP_052729496.1">
    <property type="nucleotide sequence ID" value="NZ_CGIH01000002.1"/>
</dbReference>
<reference evidence="2 3" key="1">
    <citation type="submission" date="2015-03" db="EMBL/GenBank/DDBJ databases">
        <authorList>
            <person name="Murphy D."/>
        </authorList>
    </citation>
    <scope>NUCLEOTIDE SEQUENCE [LARGE SCALE GENOMIC DNA]</scope>
    <source>
        <strain evidence="2 3">OL-4</strain>
    </source>
</reference>
<evidence type="ECO:0000313" key="3">
    <source>
        <dbReference type="Proteomes" id="UP000045545"/>
    </source>
</evidence>
<name>A0A0E4C7G3_9FIRM</name>
<proteinExistence type="predicted"/>
<sequence length="94" mass="10604">MNNELITINEFYLFTFVSTSHALKAEKVLKNAGGEFIMIPTLREISSSCGLSIKIAPPFLKEYQELFKENKVALAGTYYVTKEQGKNLVRKLDA</sequence>
<dbReference type="STRING" id="690567.90"/>
<protein>
    <recommendedName>
        <fullName evidence="1">Putative Se/S carrier protein-like domain-containing protein</fullName>
    </recommendedName>
</protein>